<reference evidence="3" key="1">
    <citation type="journal article" date="2019" name="Nat. Commun.">
        <title>Expansion of phycobilisome linker gene families in mesophilic red algae.</title>
        <authorList>
            <person name="Lee J."/>
            <person name="Kim D."/>
            <person name="Bhattacharya D."/>
            <person name="Yoon H.S."/>
        </authorList>
    </citation>
    <scope>NUCLEOTIDE SEQUENCE [LARGE SCALE GENOMIC DNA]</scope>
    <source>
        <strain evidence="3">CCMP 1328</strain>
    </source>
</reference>
<reference evidence="2" key="2">
    <citation type="submission" date="2019-09" db="EMBL/GenBank/DDBJ databases">
        <title>Expansion of phycobilisome linker gene families in mesophilic red algae.</title>
        <authorList>
            <person name="Lee J."/>
        </authorList>
    </citation>
    <scope>NUCLEOTIDE SEQUENCE [LARGE SCALE GENOMIC DNA]</scope>
    <source>
        <strain evidence="2">CCMP 1328</strain>
        <tissue evidence="2">Unicellular</tissue>
    </source>
</reference>
<dbReference type="Proteomes" id="UP000324585">
    <property type="component" value="Unassembled WGS sequence"/>
</dbReference>
<dbReference type="EMBL" id="VRMN01000006">
    <property type="protein sequence ID" value="KAA8493662.1"/>
    <property type="molecule type" value="Genomic_DNA"/>
</dbReference>
<keyword evidence="3" id="KW-1185">Reference proteome</keyword>
<comment type="caution">
    <text evidence="2">The sequence shown here is derived from an EMBL/GenBank/DDBJ whole genome shotgun (WGS) entry which is preliminary data.</text>
</comment>
<proteinExistence type="predicted"/>
<gene>
    <name evidence="1" type="ORF">FVE85_4610</name>
    <name evidence="2" type="ORF">FVE85_4799</name>
</gene>
<protein>
    <submittedName>
        <fullName evidence="2">Uncharacterized protein</fullName>
    </submittedName>
</protein>
<evidence type="ECO:0000313" key="3">
    <source>
        <dbReference type="Proteomes" id="UP000324585"/>
    </source>
</evidence>
<dbReference type="EMBL" id="VRMN01000006">
    <property type="protein sequence ID" value="KAA8493473.1"/>
    <property type="molecule type" value="Genomic_DNA"/>
</dbReference>
<accession>A0A5J4YS48</accession>
<evidence type="ECO:0000313" key="2">
    <source>
        <dbReference type="EMBL" id="KAA8493662.1"/>
    </source>
</evidence>
<sequence length="143" mass="15843">MEALVARMHTLLGADLRSASERIVMLEKELLRERAARENVGPSHLSGSAVSRVAGPAPMKVFIGVRDATDIATWVIDAKERIYEPLKDEAAASGRTWTALGGHSAVRTGAVYQEEHAKSWYAHLARKPGKCFEFWKSRLRESV</sequence>
<organism evidence="2 3">
    <name type="scientific">Porphyridium purpureum</name>
    <name type="common">Red alga</name>
    <name type="synonym">Porphyridium cruentum</name>
    <dbReference type="NCBI Taxonomy" id="35688"/>
    <lineage>
        <taxon>Eukaryota</taxon>
        <taxon>Rhodophyta</taxon>
        <taxon>Bangiophyceae</taxon>
        <taxon>Porphyridiales</taxon>
        <taxon>Porphyridiaceae</taxon>
        <taxon>Porphyridium</taxon>
    </lineage>
</organism>
<name>A0A5J4YS48_PORPP</name>
<evidence type="ECO:0000313" key="1">
    <source>
        <dbReference type="EMBL" id="KAA8493473.1"/>
    </source>
</evidence>
<dbReference type="AlphaFoldDB" id="A0A5J4YS48"/>